<accession>A0AA35WI50</accession>
<dbReference type="Proteomes" id="UP001174909">
    <property type="component" value="Unassembled WGS sequence"/>
</dbReference>
<dbReference type="PANTHER" id="PTHR46623">
    <property type="entry name" value="CARBOXYMETHYLENEBUTENOLIDASE-RELATED"/>
    <property type="match status" value="1"/>
</dbReference>
<proteinExistence type="predicted"/>
<evidence type="ECO:0000259" key="1">
    <source>
        <dbReference type="Pfam" id="PF01738"/>
    </source>
</evidence>
<dbReference type="InterPro" id="IPR051049">
    <property type="entry name" value="Dienelactone_hydrolase-like"/>
</dbReference>
<protein>
    <submittedName>
        <fullName evidence="2">Carboxymethylenebutenolidase</fullName>
    </submittedName>
</protein>
<keyword evidence="3" id="KW-1185">Reference proteome</keyword>
<reference evidence="2" key="1">
    <citation type="submission" date="2023-03" db="EMBL/GenBank/DDBJ databases">
        <authorList>
            <person name="Steffen K."/>
            <person name="Cardenas P."/>
        </authorList>
    </citation>
    <scope>NUCLEOTIDE SEQUENCE</scope>
</reference>
<evidence type="ECO:0000313" key="2">
    <source>
        <dbReference type="EMBL" id="CAI8018101.1"/>
    </source>
</evidence>
<dbReference type="AlphaFoldDB" id="A0AA35WI50"/>
<dbReference type="GO" id="GO:0016787">
    <property type="term" value="F:hydrolase activity"/>
    <property type="evidence" value="ECO:0007669"/>
    <property type="project" value="InterPro"/>
</dbReference>
<gene>
    <name evidence="2" type="ORF">GBAR_LOCUS10933</name>
</gene>
<sequence length="262" mass="27678">MPSFWENIRMPEATDERESGANIAEAGDMAAYVSFPPPSAGTSLPAIIVVQEAFGANQHIQKVADGFAAEGYVAVAPALFHRNERNPNPMLGYTPDDFDAAVNTYMPALTGQGIIADINATIDYLQRTYPRTRGQNIGIVGYCMGGRVVYLAASSCSGLSAGVCYYGGAILAPYSDGVTPIDGTGNISIPLMGNFGETDGNPTPADVSQIEAALDAAGKSYDFKMYSGAGHGFNCNDRDSYDQAAADDAQARTVAFFNEHLK</sequence>
<name>A0AA35WI50_GEOBA</name>
<dbReference type="InterPro" id="IPR029058">
    <property type="entry name" value="AB_hydrolase_fold"/>
</dbReference>
<comment type="caution">
    <text evidence="2">The sequence shown here is derived from an EMBL/GenBank/DDBJ whole genome shotgun (WGS) entry which is preliminary data.</text>
</comment>
<organism evidence="2 3">
    <name type="scientific">Geodia barretti</name>
    <name type="common">Barrett's horny sponge</name>
    <dbReference type="NCBI Taxonomy" id="519541"/>
    <lineage>
        <taxon>Eukaryota</taxon>
        <taxon>Metazoa</taxon>
        <taxon>Porifera</taxon>
        <taxon>Demospongiae</taxon>
        <taxon>Heteroscleromorpha</taxon>
        <taxon>Tetractinellida</taxon>
        <taxon>Astrophorina</taxon>
        <taxon>Geodiidae</taxon>
        <taxon>Geodia</taxon>
    </lineage>
</organism>
<evidence type="ECO:0000313" key="3">
    <source>
        <dbReference type="Proteomes" id="UP001174909"/>
    </source>
</evidence>
<feature type="domain" description="Dienelactone hydrolase" evidence="1">
    <location>
        <begin position="31"/>
        <end position="260"/>
    </location>
</feature>
<dbReference type="InterPro" id="IPR002925">
    <property type="entry name" value="Dienelactn_hydro"/>
</dbReference>
<dbReference type="Gene3D" id="3.40.50.1820">
    <property type="entry name" value="alpha/beta hydrolase"/>
    <property type="match status" value="1"/>
</dbReference>
<dbReference type="EMBL" id="CASHTH010001687">
    <property type="protein sequence ID" value="CAI8018101.1"/>
    <property type="molecule type" value="Genomic_DNA"/>
</dbReference>
<dbReference type="SUPFAM" id="SSF53474">
    <property type="entry name" value="alpha/beta-Hydrolases"/>
    <property type="match status" value="1"/>
</dbReference>
<dbReference type="PANTHER" id="PTHR46623:SF6">
    <property type="entry name" value="ALPHA_BETA-HYDROLASES SUPERFAMILY PROTEIN"/>
    <property type="match status" value="1"/>
</dbReference>
<dbReference type="Pfam" id="PF01738">
    <property type="entry name" value="DLH"/>
    <property type="match status" value="1"/>
</dbReference>